<dbReference type="InterPro" id="IPR011009">
    <property type="entry name" value="Kinase-like_dom_sf"/>
</dbReference>
<dbReference type="PROSITE" id="PS50011">
    <property type="entry name" value="PROTEIN_KINASE_DOM"/>
    <property type="match status" value="1"/>
</dbReference>
<proteinExistence type="predicted"/>
<reference evidence="2 3" key="1">
    <citation type="submission" date="2015-06" db="EMBL/GenBank/DDBJ databases">
        <title>Talaromyces atroroseus IBT 11181 draft genome.</title>
        <authorList>
            <person name="Rasmussen K.B."/>
            <person name="Rasmussen S."/>
            <person name="Petersen B."/>
            <person name="Sicheritz-Ponten T."/>
            <person name="Mortensen U.H."/>
            <person name="Thrane U."/>
        </authorList>
    </citation>
    <scope>NUCLEOTIDE SEQUENCE [LARGE SCALE GENOMIC DNA]</scope>
    <source>
        <strain evidence="2 3">IBT 11181</strain>
    </source>
</reference>
<gene>
    <name evidence="2" type="ORF">UA08_09450</name>
</gene>
<dbReference type="AlphaFoldDB" id="A0A225A555"/>
<dbReference type="GO" id="GO:0005524">
    <property type="term" value="F:ATP binding"/>
    <property type="evidence" value="ECO:0007669"/>
    <property type="project" value="InterPro"/>
</dbReference>
<dbReference type="RefSeq" id="XP_020115403.1">
    <property type="nucleotide sequence ID" value="XM_020265376.1"/>
</dbReference>
<evidence type="ECO:0000313" key="2">
    <source>
        <dbReference type="EMBL" id="OKL55282.1"/>
    </source>
</evidence>
<sequence length="220" mass="25560">MHLRKHRFFDFDPSNIQIIRELGRSDASSIFEVELNGEKYAMKLFHDNGDPGYTKKGRDLNRFRCELNAYNNLEKFGVCELGFVPYFYGHIDRVDPVAFQPALRHFAHDKFKPRAIILEYLPNAEKLDCENYSDARYRNAIHGMKQIHKALVHHQDIYPKNVLVVPGQPERVVWVDFDVATTFSSMGNREQAYCEYEDELVSSFGEALVRSLNFILASGY</sequence>
<dbReference type="EMBL" id="LFMY01000023">
    <property type="protein sequence ID" value="OKL55282.1"/>
    <property type="molecule type" value="Genomic_DNA"/>
</dbReference>
<organism evidence="2 3">
    <name type="scientific">Talaromyces atroroseus</name>
    <dbReference type="NCBI Taxonomy" id="1441469"/>
    <lineage>
        <taxon>Eukaryota</taxon>
        <taxon>Fungi</taxon>
        <taxon>Dikarya</taxon>
        <taxon>Ascomycota</taxon>
        <taxon>Pezizomycotina</taxon>
        <taxon>Eurotiomycetes</taxon>
        <taxon>Eurotiomycetidae</taxon>
        <taxon>Eurotiales</taxon>
        <taxon>Trichocomaceae</taxon>
        <taxon>Talaromyces</taxon>
        <taxon>Talaromyces sect. Trachyspermi</taxon>
    </lineage>
</organism>
<keyword evidence="3" id="KW-1185">Reference proteome</keyword>
<accession>A0A225A555</accession>
<evidence type="ECO:0000313" key="3">
    <source>
        <dbReference type="Proteomes" id="UP000214365"/>
    </source>
</evidence>
<dbReference type="Gene3D" id="1.10.510.10">
    <property type="entry name" value="Transferase(Phosphotransferase) domain 1"/>
    <property type="match status" value="1"/>
</dbReference>
<protein>
    <recommendedName>
        <fullName evidence="1">Protein kinase domain-containing protein</fullName>
    </recommendedName>
</protein>
<dbReference type="OrthoDB" id="4185642at2759"/>
<dbReference type="SUPFAM" id="SSF56112">
    <property type="entry name" value="Protein kinase-like (PK-like)"/>
    <property type="match status" value="1"/>
</dbReference>
<dbReference type="GeneID" id="31009206"/>
<dbReference type="STRING" id="1441469.A0A225A555"/>
<dbReference type="InterPro" id="IPR000719">
    <property type="entry name" value="Prot_kinase_dom"/>
</dbReference>
<comment type="caution">
    <text evidence="2">The sequence shown here is derived from an EMBL/GenBank/DDBJ whole genome shotgun (WGS) entry which is preliminary data.</text>
</comment>
<dbReference type="GO" id="GO:0004672">
    <property type="term" value="F:protein kinase activity"/>
    <property type="evidence" value="ECO:0007669"/>
    <property type="project" value="InterPro"/>
</dbReference>
<dbReference type="Proteomes" id="UP000214365">
    <property type="component" value="Unassembled WGS sequence"/>
</dbReference>
<name>A0A225A555_TALAT</name>
<evidence type="ECO:0000259" key="1">
    <source>
        <dbReference type="PROSITE" id="PS50011"/>
    </source>
</evidence>
<feature type="domain" description="Protein kinase" evidence="1">
    <location>
        <begin position="16"/>
        <end position="220"/>
    </location>
</feature>